<dbReference type="InterPro" id="IPR013783">
    <property type="entry name" value="Ig-like_fold"/>
</dbReference>
<sequence>MDWGQSSGACDKMSVTKHVPDCSPGVFGVDTEEMKSVSVMKGESITLNPDVTEAQKYLLIQWKFRSTRIAEVNRLTQTNSTYDGPDGRFRDRLQLDQTGSLTITNTRTTDSGLYQLTVTSYMDYNSVTKHVPLCSLDVTDEVKTISVMEGDPVTLHTDANKIQTYLLIQWMFGNTRIAEVGKLTQTNSTYDGPDGRFRGRLQLDQTGSLTITNTRTTDSGLYQVTVFSRETSYMSFSVMVSGIVCPKMKFCHHLFTHKLFQVCHS</sequence>
<dbReference type="InterPro" id="IPR007110">
    <property type="entry name" value="Ig-like_dom"/>
</dbReference>
<feature type="domain" description="Ig-like" evidence="1">
    <location>
        <begin position="132"/>
        <end position="241"/>
    </location>
</feature>
<proteinExistence type="predicted"/>
<keyword evidence="3" id="KW-1185">Reference proteome</keyword>
<dbReference type="InterPro" id="IPR013106">
    <property type="entry name" value="Ig_V-set"/>
</dbReference>
<dbReference type="SMART" id="SM00409">
    <property type="entry name" value="IG"/>
    <property type="match status" value="2"/>
</dbReference>
<dbReference type="Pfam" id="PF07686">
    <property type="entry name" value="V-set"/>
    <property type="match status" value="2"/>
</dbReference>
<accession>A0A671PGS4</accession>
<protein>
    <submittedName>
        <fullName evidence="2">Zmp:0000000652</fullName>
    </submittedName>
</protein>
<dbReference type="PANTHER" id="PTHR21063:SF4">
    <property type="entry name" value="CD48 ANTIGEN-RELATED"/>
    <property type="match status" value="1"/>
</dbReference>
<evidence type="ECO:0000259" key="1">
    <source>
        <dbReference type="PROSITE" id="PS50835"/>
    </source>
</evidence>
<dbReference type="Proteomes" id="UP000472260">
    <property type="component" value="Unassembled WGS sequence"/>
</dbReference>
<dbReference type="SUPFAM" id="SSF48726">
    <property type="entry name" value="Immunoglobulin"/>
    <property type="match status" value="2"/>
</dbReference>
<dbReference type="PROSITE" id="PS50835">
    <property type="entry name" value="IG_LIKE"/>
    <property type="match status" value="2"/>
</dbReference>
<dbReference type="InterPro" id="IPR036179">
    <property type="entry name" value="Ig-like_dom_sf"/>
</dbReference>
<organism evidence="2 3">
    <name type="scientific">Sinocyclocheilus anshuiensis</name>
    <dbReference type="NCBI Taxonomy" id="1608454"/>
    <lineage>
        <taxon>Eukaryota</taxon>
        <taxon>Metazoa</taxon>
        <taxon>Chordata</taxon>
        <taxon>Craniata</taxon>
        <taxon>Vertebrata</taxon>
        <taxon>Euteleostomi</taxon>
        <taxon>Actinopterygii</taxon>
        <taxon>Neopterygii</taxon>
        <taxon>Teleostei</taxon>
        <taxon>Ostariophysi</taxon>
        <taxon>Cypriniformes</taxon>
        <taxon>Cyprinidae</taxon>
        <taxon>Cyprininae</taxon>
        <taxon>Sinocyclocheilus</taxon>
    </lineage>
</organism>
<dbReference type="AlphaFoldDB" id="A0A671PGS4"/>
<dbReference type="InterPro" id="IPR003599">
    <property type="entry name" value="Ig_sub"/>
</dbReference>
<evidence type="ECO:0000313" key="3">
    <source>
        <dbReference type="Proteomes" id="UP000472260"/>
    </source>
</evidence>
<reference evidence="2" key="2">
    <citation type="submission" date="2025-09" db="UniProtKB">
        <authorList>
            <consortium name="Ensembl"/>
        </authorList>
    </citation>
    <scope>IDENTIFICATION</scope>
</reference>
<dbReference type="Gene3D" id="2.60.40.10">
    <property type="entry name" value="Immunoglobulins"/>
    <property type="match status" value="2"/>
</dbReference>
<evidence type="ECO:0000313" key="2">
    <source>
        <dbReference type="Ensembl" id="ENSSANP00000055309.1"/>
    </source>
</evidence>
<feature type="domain" description="Ig-like" evidence="1">
    <location>
        <begin position="24"/>
        <end position="128"/>
    </location>
</feature>
<dbReference type="PANTHER" id="PTHR21063">
    <property type="entry name" value="LFA-3"/>
    <property type="match status" value="1"/>
</dbReference>
<dbReference type="Ensembl" id="ENSSANT00000058859.1">
    <property type="protein sequence ID" value="ENSSANP00000055309.1"/>
    <property type="gene ID" value="ENSSANG00000027705.1"/>
</dbReference>
<name>A0A671PGS4_9TELE</name>
<reference evidence="2" key="1">
    <citation type="submission" date="2025-08" db="UniProtKB">
        <authorList>
            <consortium name="Ensembl"/>
        </authorList>
    </citation>
    <scope>IDENTIFICATION</scope>
</reference>